<protein>
    <submittedName>
        <fullName evidence="1">Uncharacterized protein</fullName>
    </submittedName>
</protein>
<proteinExistence type="predicted"/>
<accession>A0ACC0USL2</accession>
<organism evidence="1 2">
    <name type="scientific">Trichothecium roseum</name>
    <dbReference type="NCBI Taxonomy" id="47278"/>
    <lineage>
        <taxon>Eukaryota</taxon>
        <taxon>Fungi</taxon>
        <taxon>Dikarya</taxon>
        <taxon>Ascomycota</taxon>
        <taxon>Pezizomycotina</taxon>
        <taxon>Sordariomycetes</taxon>
        <taxon>Hypocreomycetidae</taxon>
        <taxon>Hypocreales</taxon>
        <taxon>Hypocreales incertae sedis</taxon>
        <taxon>Trichothecium</taxon>
    </lineage>
</organism>
<evidence type="ECO:0000313" key="2">
    <source>
        <dbReference type="Proteomes" id="UP001163324"/>
    </source>
</evidence>
<dbReference type="Proteomes" id="UP001163324">
    <property type="component" value="Chromosome 8"/>
</dbReference>
<sequence length="403" mass="44862">MKPMSLFRDSSIRWALALIALSLPTALSHGDGHEGAMSEADLPKDDSEYPPTYFSLSDHSGLMYAHICLMTLSWVFVLPVAVMLSLTGSNYTVVDRIILPFGFIAFTTGIVTYGRLFEGKAIFGGLAHWVKGGVFFWLGLFTLGRWAGSFAELGWAWNRRPKQPSNRWRPSAEFIESFLIFFYGSTNVFLEHLGGWGGRWTAQDFEHISITVLFIGGGLCGMLIESTRARELLNTAMSNMEEEDVCRDEERQQYAPPETYAFSLNPFPALVILLLGIMMSSHQQSSMISSMIHKQWGNLLTGASLARGLSYVIMYIKPPKSIYPSRPPTELLTAFGLISGGIIFMASASDSVEGMIHYELDAMFMYTVTMGLVGLLMAWELVVLAVKGWASQKTRTPRPFHVV</sequence>
<gene>
    <name evidence="1" type="ORF">N3K66_008123</name>
</gene>
<dbReference type="EMBL" id="CM047947">
    <property type="protein sequence ID" value="KAI9897101.1"/>
    <property type="molecule type" value="Genomic_DNA"/>
</dbReference>
<reference evidence="1" key="1">
    <citation type="submission" date="2022-10" db="EMBL/GenBank/DDBJ databases">
        <title>Complete Genome of Trichothecium roseum strain YXFP-22015, a Plant Pathogen Isolated from Citrus.</title>
        <authorList>
            <person name="Wang Y."/>
            <person name="Zhu L."/>
        </authorList>
    </citation>
    <scope>NUCLEOTIDE SEQUENCE</scope>
    <source>
        <strain evidence="1">YXFP-22015</strain>
    </source>
</reference>
<comment type="caution">
    <text evidence="1">The sequence shown here is derived from an EMBL/GenBank/DDBJ whole genome shotgun (WGS) entry which is preliminary data.</text>
</comment>
<evidence type="ECO:0000313" key="1">
    <source>
        <dbReference type="EMBL" id="KAI9897101.1"/>
    </source>
</evidence>
<keyword evidence="2" id="KW-1185">Reference proteome</keyword>
<name>A0ACC0USL2_9HYPO</name>